<dbReference type="Proteomes" id="UP000005226">
    <property type="component" value="Chromosome 22"/>
</dbReference>
<evidence type="ECO:0000259" key="7">
    <source>
        <dbReference type="PROSITE" id="PS51363"/>
    </source>
</evidence>
<proteinExistence type="inferred from homology"/>
<reference evidence="9 10" key="1">
    <citation type="journal article" date="2011" name="Genome Biol. Evol.">
        <title>Integration of the genetic map and genome assembly of fugu facilitates insights into distinct features of genome evolution in teleosts and mammals.</title>
        <authorList>
            <person name="Kai W."/>
            <person name="Kikuchi K."/>
            <person name="Tohari S."/>
            <person name="Chew A.K."/>
            <person name="Tay A."/>
            <person name="Fujiwara A."/>
            <person name="Hosoya S."/>
            <person name="Suetake H."/>
            <person name="Naruse K."/>
            <person name="Brenner S."/>
            <person name="Suzuki Y."/>
            <person name="Venkatesh B."/>
        </authorList>
    </citation>
    <scope>NUCLEOTIDE SEQUENCE [LARGE SCALE GENOMIC DNA]</scope>
</reference>
<dbReference type="PROSITE" id="PS51363">
    <property type="entry name" value="W2"/>
    <property type="match status" value="1"/>
</dbReference>
<evidence type="ECO:0000256" key="3">
    <source>
        <dbReference type="ARBA" id="ARBA00022553"/>
    </source>
</evidence>
<reference evidence="9" key="3">
    <citation type="submission" date="2025-09" db="UniProtKB">
        <authorList>
            <consortium name="Ensembl"/>
        </authorList>
    </citation>
    <scope>IDENTIFICATION</scope>
</reference>
<dbReference type="InterPro" id="IPR003307">
    <property type="entry name" value="W2_domain"/>
</dbReference>
<dbReference type="PANTHER" id="PTHR23253:SF10">
    <property type="entry name" value="EUKARYOTIC TRANSLATION INITIATION FACTOR 4 GAMMA 1"/>
    <property type="match status" value="1"/>
</dbReference>
<dbReference type="GO" id="GO:0003743">
    <property type="term" value="F:translation initiation factor activity"/>
    <property type="evidence" value="ECO:0007669"/>
    <property type="project" value="UniProtKB-KW"/>
</dbReference>
<dbReference type="GeneTree" id="ENSGT00940000154648"/>
<dbReference type="GO" id="GO:0016281">
    <property type="term" value="C:eukaryotic translation initiation factor 4F complex"/>
    <property type="evidence" value="ECO:0007669"/>
    <property type="project" value="TreeGrafter"/>
</dbReference>
<dbReference type="GO" id="GO:0006417">
    <property type="term" value="P:regulation of translation"/>
    <property type="evidence" value="ECO:0007669"/>
    <property type="project" value="UniProtKB-KW"/>
</dbReference>
<accession>A0A674N5H9</accession>
<evidence type="ECO:0000256" key="4">
    <source>
        <dbReference type="ARBA" id="ARBA00022845"/>
    </source>
</evidence>
<gene>
    <name evidence="9" type="primary">LOC115248057</name>
</gene>
<feature type="domain" description="MI" evidence="8">
    <location>
        <begin position="334"/>
        <end position="456"/>
    </location>
</feature>
<dbReference type="Pfam" id="PF02847">
    <property type="entry name" value="MA3"/>
    <property type="match status" value="1"/>
</dbReference>
<feature type="region of interest" description="Disordered" evidence="6">
    <location>
        <begin position="218"/>
        <end position="335"/>
    </location>
</feature>
<feature type="domain" description="W2" evidence="7">
    <location>
        <begin position="528"/>
        <end position="694"/>
    </location>
</feature>
<keyword evidence="2" id="KW-0396">Initiation factor</keyword>
<dbReference type="Pfam" id="PF02854">
    <property type="entry name" value="MIF4G"/>
    <property type="match status" value="1"/>
</dbReference>
<evidence type="ECO:0000313" key="9">
    <source>
        <dbReference type="Ensembl" id="ENSTRUP00000068540.1"/>
    </source>
</evidence>
<keyword evidence="5" id="KW-0648">Protein biosynthesis</keyword>
<organism evidence="9 10">
    <name type="scientific">Takifugu rubripes</name>
    <name type="common">Japanese pufferfish</name>
    <name type="synonym">Fugu rubripes</name>
    <dbReference type="NCBI Taxonomy" id="31033"/>
    <lineage>
        <taxon>Eukaryota</taxon>
        <taxon>Metazoa</taxon>
        <taxon>Chordata</taxon>
        <taxon>Craniata</taxon>
        <taxon>Vertebrata</taxon>
        <taxon>Euteleostomi</taxon>
        <taxon>Actinopterygii</taxon>
        <taxon>Neopterygii</taxon>
        <taxon>Teleostei</taxon>
        <taxon>Neoteleostei</taxon>
        <taxon>Acanthomorphata</taxon>
        <taxon>Eupercaria</taxon>
        <taxon>Tetraodontiformes</taxon>
        <taxon>Tetradontoidea</taxon>
        <taxon>Tetraodontidae</taxon>
        <taxon>Takifugu</taxon>
    </lineage>
</organism>
<keyword evidence="4" id="KW-0810">Translation regulation</keyword>
<dbReference type="PROSITE" id="PS51366">
    <property type="entry name" value="MI"/>
    <property type="match status" value="1"/>
</dbReference>
<dbReference type="AlphaFoldDB" id="A0A674N5H9"/>
<evidence type="ECO:0000256" key="5">
    <source>
        <dbReference type="ARBA" id="ARBA00022917"/>
    </source>
</evidence>
<evidence type="ECO:0000313" key="10">
    <source>
        <dbReference type="Proteomes" id="UP000005226"/>
    </source>
</evidence>
<dbReference type="Pfam" id="PF02020">
    <property type="entry name" value="W2"/>
    <property type="match status" value="1"/>
</dbReference>
<dbReference type="SUPFAM" id="SSF48371">
    <property type="entry name" value="ARM repeat"/>
    <property type="match status" value="3"/>
</dbReference>
<dbReference type="CDD" id="cd11559">
    <property type="entry name" value="W2_eIF4G1_like"/>
    <property type="match status" value="1"/>
</dbReference>
<dbReference type="Gene3D" id="1.25.40.180">
    <property type="match status" value="3"/>
</dbReference>
<evidence type="ECO:0000259" key="8">
    <source>
        <dbReference type="PROSITE" id="PS51366"/>
    </source>
</evidence>
<protein>
    <submittedName>
        <fullName evidence="9">Eukaryotic translation initiation factor 4 gamma, 1a</fullName>
    </submittedName>
</protein>
<evidence type="ECO:0000256" key="1">
    <source>
        <dbReference type="ARBA" id="ARBA00005775"/>
    </source>
</evidence>
<keyword evidence="10" id="KW-1185">Reference proteome</keyword>
<dbReference type="FunFam" id="1.25.40.180:FF:000002">
    <property type="entry name" value="Eukaryotic translation initiation factor 4 gamma, 3, putative"/>
    <property type="match status" value="1"/>
</dbReference>
<evidence type="ECO:0000256" key="2">
    <source>
        <dbReference type="ARBA" id="ARBA00022540"/>
    </source>
</evidence>
<dbReference type="FunFam" id="1.25.40.180:FF:000003">
    <property type="entry name" value="Putative eukaryotic translation initiation factor 4 gamma 1"/>
    <property type="match status" value="1"/>
</dbReference>
<sequence length="694" mass="78420">MHDCVVKLLKNHDEESLECLCRLLSTIGKDLDFEKAKPRMDQYFNQMDKIIKERKTSSRIRFMLQDVLDLRKNNWVPRRADQGPKTIDQIHKEAEMEEQREQIKVQQQLLSKKDGGGRMGGGMGGRGPHAQGGGRTSQPQDEGWNTVPISKNRPIDATRFSKITKVEVAPIGGVDTSPAQYLRAFQSFSPTCKCPFCPVDSNRPATSTLNRFSALQQSGSLLSSADSDRRAPPHRSSSSRERDRVDRDRFDRFDRNEGRQGRDDRGSQTRLTKRSFSRESQDRGSRGRDSRDANEPVRRVASMTDSRDRGSRDRVKGENAPTPPPPKPAMTEEEVEKKAKAIIEEYLHINDSKEALQCVTELNSASQLFVFVRCGVESTLERSTLAREHMGRLLHNLVKDGILATQQYYRGLEETLEAAEDIAIDIPHIWLYLAELITPMLHEGGIPMGQLFREISKPLVPLGKAAVLLVKILKLLCKGMTPKKVGAMWVGAGLNWNDFLPEDQDMNKFVTEQEVEFTLGEETESAEVGKKVLSGAELSKELDQLLEDDASNQRITDWVEANLDEAQVASNQFIRALMTCVCQSAIVCVNTYKVNAQQINKRAALLQKHLCDEQKELQALFALQALMVHMEQPANLLRMFFDALYDEDVIKEEAFYKWESSKDPAEQTGKGVALKSVTAFFTWLREAEDESDKE</sequence>
<feature type="compositionally biased region" description="Basic and acidic residues" evidence="6">
    <location>
        <begin position="305"/>
        <end position="317"/>
    </location>
</feature>
<feature type="compositionally biased region" description="Basic and acidic residues" evidence="6">
    <location>
        <begin position="238"/>
        <end position="267"/>
    </location>
</feature>
<dbReference type="SMART" id="SM00515">
    <property type="entry name" value="eIF5C"/>
    <property type="match status" value="1"/>
</dbReference>
<dbReference type="InterPro" id="IPR003891">
    <property type="entry name" value="Initiation_fac_eIF4g_MI"/>
</dbReference>
<evidence type="ECO:0000256" key="6">
    <source>
        <dbReference type="SAM" id="MobiDB-lite"/>
    </source>
</evidence>
<reference evidence="9" key="2">
    <citation type="submission" date="2025-08" db="UniProtKB">
        <authorList>
            <consortium name="Ensembl"/>
        </authorList>
    </citation>
    <scope>IDENTIFICATION</scope>
</reference>
<dbReference type="Ensembl" id="ENSTRUT00000063538.1">
    <property type="protein sequence ID" value="ENSTRUP00000068540.1"/>
    <property type="gene ID" value="ENSTRUG00000032087.1"/>
</dbReference>
<dbReference type="InterPro" id="IPR003890">
    <property type="entry name" value="MIF4G-like_typ-3"/>
</dbReference>
<name>A0A674N5H9_TAKRU</name>
<dbReference type="InterPro" id="IPR016024">
    <property type="entry name" value="ARM-type_fold"/>
</dbReference>
<comment type="similarity">
    <text evidence="1">Belongs to the eukaryotic initiation factor 4G family.</text>
</comment>
<feature type="compositionally biased region" description="Gly residues" evidence="6">
    <location>
        <begin position="117"/>
        <end position="135"/>
    </location>
</feature>
<dbReference type="PANTHER" id="PTHR23253">
    <property type="entry name" value="EUKARYOTIC TRANSLATION INITIATION FACTOR 4 GAMMA"/>
    <property type="match status" value="1"/>
</dbReference>
<feature type="region of interest" description="Disordered" evidence="6">
    <location>
        <begin position="112"/>
        <end position="151"/>
    </location>
</feature>
<dbReference type="GO" id="GO:0003729">
    <property type="term" value="F:mRNA binding"/>
    <property type="evidence" value="ECO:0007669"/>
    <property type="project" value="TreeGrafter"/>
</dbReference>
<feature type="compositionally biased region" description="Basic and acidic residues" evidence="6">
    <location>
        <begin position="276"/>
        <end position="298"/>
    </location>
</feature>
<dbReference type="SMART" id="SM00544">
    <property type="entry name" value="MA3"/>
    <property type="match status" value="1"/>
</dbReference>
<keyword evidence="3" id="KW-0597">Phosphoprotein</keyword>